<feature type="transmembrane region" description="Helical" evidence="6">
    <location>
        <begin position="256"/>
        <end position="279"/>
    </location>
</feature>
<feature type="transmembrane region" description="Helical" evidence="6">
    <location>
        <begin position="223"/>
        <end position="244"/>
    </location>
</feature>
<feature type="transmembrane region" description="Helical" evidence="6">
    <location>
        <begin position="183"/>
        <end position="202"/>
    </location>
</feature>
<comment type="caution">
    <text evidence="7">The sequence shown here is derived from an EMBL/GenBank/DDBJ whole genome shotgun (WGS) entry which is preliminary data.</text>
</comment>
<comment type="subcellular location">
    <subcellularLocation>
        <location evidence="1">Cell membrane</location>
        <topology evidence="1">Multi-pass membrane protein</topology>
    </subcellularLocation>
</comment>
<feature type="transmembrane region" description="Helical" evidence="6">
    <location>
        <begin position="157"/>
        <end position="177"/>
    </location>
</feature>
<feature type="transmembrane region" description="Helical" evidence="6">
    <location>
        <begin position="50"/>
        <end position="70"/>
    </location>
</feature>
<dbReference type="Proteomes" id="UP001556631">
    <property type="component" value="Unassembled WGS sequence"/>
</dbReference>
<keyword evidence="8" id="KW-1185">Reference proteome</keyword>
<evidence type="ECO:0000313" key="8">
    <source>
        <dbReference type="Proteomes" id="UP001556631"/>
    </source>
</evidence>
<proteinExistence type="predicted"/>
<dbReference type="PANTHER" id="PTHR30250">
    <property type="entry name" value="PST FAMILY PREDICTED COLANIC ACID TRANSPORTER"/>
    <property type="match status" value="1"/>
</dbReference>
<dbReference type="Pfam" id="PF01943">
    <property type="entry name" value="Polysacc_synt"/>
    <property type="match status" value="1"/>
</dbReference>
<evidence type="ECO:0000256" key="4">
    <source>
        <dbReference type="ARBA" id="ARBA00022989"/>
    </source>
</evidence>
<feature type="transmembrane region" description="Helical" evidence="6">
    <location>
        <begin position="91"/>
        <end position="117"/>
    </location>
</feature>
<dbReference type="PANTHER" id="PTHR30250:SF11">
    <property type="entry name" value="O-ANTIGEN TRANSPORTER-RELATED"/>
    <property type="match status" value="1"/>
</dbReference>
<evidence type="ECO:0000256" key="6">
    <source>
        <dbReference type="SAM" id="Phobius"/>
    </source>
</evidence>
<dbReference type="RefSeq" id="WP_367993010.1">
    <property type="nucleotide sequence ID" value="NZ_JBFPJR010000010.1"/>
</dbReference>
<feature type="transmembrane region" description="Helical" evidence="6">
    <location>
        <begin position="21"/>
        <end position="44"/>
    </location>
</feature>
<organism evidence="7 8">
    <name type="scientific">Nocardioides eburneus</name>
    <dbReference type="NCBI Taxonomy" id="3231482"/>
    <lineage>
        <taxon>Bacteria</taxon>
        <taxon>Bacillati</taxon>
        <taxon>Actinomycetota</taxon>
        <taxon>Actinomycetes</taxon>
        <taxon>Propionibacteriales</taxon>
        <taxon>Nocardioidaceae</taxon>
        <taxon>Nocardioides</taxon>
    </lineage>
</organism>
<evidence type="ECO:0000256" key="5">
    <source>
        <dbReference type="ARBA" id="ARBA00023136"/>
    </source>
</evidence>
<feature type="transmembrane region" description="Helical" evidence="6">
    <location>
        <begin position="291"/>
        <end position="313"/>
    </location>
</feature>
<dbReference type="InterPro" id="IPR050833">
    <property type="entry name" value="Poly_Biosynth_Transport"/>
</dbReference>
<reference evidence="7 8" key="1">
    <citation type="submission" date="2024-07" db="EMBL/GenBank/DDBJ databases">
        <authorList>
            <person name="Lee S."/>
            <person name="Kang M."/>
        </authorList>
    </citation>
    <scope>NUCLEOTIDE SEQUENCE [LARGE SCALE GENOMIC DNA]</scope>
    <source>
        <strain evidence="7 8">DS6</strain>
    </source>
</reference>
<dbReference type="InterPro" id="IPR002797">
    <property type="entry name" value="Polysacc_synth"/>
</dbReference>
<accession>A0ABV3SX67</accession>
<keyword evidence="3 6" id="KW-0812">Transmembrane</keyword>
<evidence type="ECO:0000256" key="2">
    <source>
        <dbReference type="ARBA" id="ARBA00022475"/>
    </source>
</evidence>
<feature type="transmembrane region" description="Helical" evidence="6">
    <location>
        <begin position="384"/>
        <end position="406"/>
    </location>
</feature>
<keyword evidence="2" id="KW-1003">Cell membrane</keyword>
<keyword evidence="4 6" id="KW-1133">Transmembrane helix</keyword>
<keyword evidence="5 6" id="KW-0472">Membrane</keyword>
<sequence>MTTTLQRPPRGRLRTLLQGSGFLAVCIVVMNVATYGFQIMAARLLGPDQYGGVASMMALLLVVGVFQLGLQATAARRVSAEPHRGREIERLMLAVTYRASAVVGGVMLVASPLVWHLLKLDSIIPALLVAACAVPLTVMGGQAGILQGERRWLELAAVYLALGLPRVAVGTACIVLRPTEAAAMAGVAAAQVAPAVVGWWVLRRRTSAVCVATRGPLRPAVTETLHSSFALLGFFVLSNVDIVLARNVLTDRQSGLYAGGLILTKAVLFLPQFVVVVAFPSLSTAGERRRSLLVSLAAVGGCGAVSVLGAWLLSPVAMIFIGGSDYTAVQHRLWLFAVLGTVLAVLQLLVYSVLARQHRASAYLIWGAVVLLVAIGVATGSLNALLVTVSAVDAALTVSLLGLSLWHLRDDLPEPALEGAG</sequence>
<evidence type="ECO:0000313" key="7">
    <source>
        <dbReference type="EMBL" id="MEX0427536.1"/>
    </source>
</evidence>
<dbReference type="EMBL" id="JBFPJR010000010">
    <property type="protein sequence ID" value="MEX0427536.1"/>
    <property type="molecule type" value="Genomic_DNA"/>
</dbReference>
<feature type="transmembrane region" description="Helical" evidence="6">
    <location>
        <begin position="123"/>
        <end position="145"/>
    </location>
</feature>
<protein>
    <submittedName>
        <fullName evidence="7">Lipopolysaccharide biosynthesis protein</fullName>
    </submittedName>
</protein>
<gene>
    <name evidence="7" type="ORF">AB3X52_07900</name>
</gene>
<feature type="transmembrane region" description="Helical" evidence="6">
    <location>
        <begin position="333"/>
        <end position="354"/>
    </location>
</feature>
<name>A0ABV3SX67_9ACTN</name>
<feature type="transmembrane region" description="Helical" evidence="6">
    <location>
        <begin position="361"/>
        <end position="378"/>
    </location>
</feature>
<evidence type="ECO:0000256" key="3">
    <source>
        <dbReference type="ARBA" id="ARBA00022692"/>
    </source>
</evidence>
<evidence type="ECO:0000256" key="1">
    <source>
        <dbReference type="ARBA" id="ARBA00004651"/>
    </source>
</evidence>